<keyword evidence="2" id="KW-0732">Signal</keyword>
<keyword evidence="3" id="KW-0378">Hydrolase</keyword>
<dbReference type="Pfam" id="PF00326">
    <property type="entry name" value="Peptidase_S9"/>
    <property type="match status" value="1"/>
</dbReference>
<comment type="similarity">
    <text evidence="1">Belongs to the peptidase S9C family.</text>
</comment>
<dbReference type="HOGENOM" id="CLU_058743_0_1_1"/>
<accession>X0M0E1</accession>
<evidence type="ECO:0000256" key="1">
    <source>
        <dbReference type="ARBA" id="ARBA00010040"/>
    </source>
</evidence>
<dbReference type="Gene3D" id="3.40.50.1820">
    <property type="entry name" value="alpha/beta hydrolase"/>
    <property type="match status" value="1"/>
</dbReference>
<sequence length="224" mass="25222">MVHGGPNDAWRNCFRANAWNPLLWTDKGYIVITPNISESTGFGLSFALSIYRNWGGSTLVDLECLFTFIETSLPYIDLDRVIGAGYSFGGYLMNWLAGHELARRFRAMIVHGGVFSVGNLMASDVPTVYPADFGGFPWDDRQEWSKWDPSTRCERLVTPMMFIHGDIDYRVPVSEALAAYHVCQIRGVPSQLLVFPDEGHTVVRPANRIQQYETMARLGSEMDS</sequence>
<dbReference type="GO" id="GO:0004252">
    <property type="term" value="F:serine-type endopeptidase activity"/>
    <property type="evidence" value="ECO:0007669"/>
    <property type="project" value="TreeGrafter"/>
</dbReference>
<dbReference type="EMBL" id="JH658079">
    <property type="protein sequence ID" value="EXM14175.1"/>
    <property type="molecule type" value="Genomic_DNA"/>
</dbReference>
<evidence type="ECO:0000313" key="6">
    <source>
        <dbReference type="EMBL" id="EXM14175.1"/>
    </source>
</evidence>
<feature type="domain" description="Peptidase S9 prolyl oligopeptidase catalytic" evidence="5">
    <location>
        <begin position="19"/>
        <end position="216"/>
    </location>
</feature>
<dbReference type="InterPro" id="IPR029058">
    <property type="entry name" value="AB_hydrolase_fold"/>
</dbReference>
<dbReference type="PANTHER" id="PTHR42776">
    <property type="entry name" value="SERINE PEPTIDASE S9 FAMILY MEMBER"/>
    <property type="match status" value="1"/>
</dbReference>
<dbReference type="GO" id="GO:0006508">
    <property type="term" value="P:proteolysis"/>
    <property type="evidence" value="ECO:0007669"/>
    <property type="project" value="InterPro"/>
</dbReference>
<dbReference type="AlphaFoldDB" id="X0M0E1"/>
<dbReference type="Proteomes" id="UP000030701">
    <property type="component" value="Unassembled WGS sequence"/>
</dbReference>
<reference evidence="6" key="1">
    <citation type="submission" date="2011-11" db="EMBL/GenBank/DDBJ databases">
        <title>The Genome Sequence of Fusarium oxysporum Cotton.</title>
        <authorList>
            <consortium name="The Broad Institute Genome Sequencing Platform"/>
            <person name="Ma L.-J."/>
            <person name="Gale L.R."/>
            <person name="Schwartz D.C."/>
            <person name="Zhou S."/>
            <person name="Corby-Kistler H."/>
            <person name="Young S.K."/>
            <person name="Zeng Q."/>
            <person name="Gargeya S."/>
            <person name="Fitzgerald M."/>
            <person name="Haas B."/>
            <person name="Abouelleil A."/>
            <person name="Alvarado L."/>
            <person name="Arachchi H.M."/>
            <person name="Berlin A."/>
            <person name="Brown A."/>
            <person name="Chapman S.B."/>
            <person name="Chen Z."/>
            <person name="Dunbar C."/>
            <person name="Freedman E."/>
            <person name="Gearin G."/>
            <person name="Goldberg J."/>
            <person name="Griggs A."/>
            <person name="Gujja S."/>
            <person name="Heiman D."/>
            <person name="Howarth C."/>
            <person name="Larson L."/>
            <person name="Lui A."/>
            <person name="MacDonald P.J.P."/>
            <person name="Montmayeur A."/>
            <person name="Murphy C."/>
            <person name="Neiman D."/>
            <person name="Pearson M."/>
            <person name="Priest M."/>
            <person name="Roberts A."/>
            <person name="Saif S."/>
            <person name="Shea T."/>
            <person name="Shenoy N."/>
            <person name="Sisk P."/>
            <person name="Stolte C."/>
            <person name="Sykes S."/>
            <person name="Wortman J."/>
            <person name="Nusbaum C."/>
            <person name="Birren B."/>
        </authorList>
    </citation>
    <scope>NUCLEOTIDE SEQUENCE [LARGE SCALE GENOMIC DNA]</scope>
    <source>
        <strain evidence="6">25433</strain>
    </source>
</reference>
<name>X0M0E1_FUSOX</name>
<proteinExistence type="inferred from homology"/>
<evidence type="ECO:0000259" key="5">
    <source>
        <dbReference type="Pfam" id="PF00326"/>
    </source>
</evidence>
<gene>
    <name evidence="6" type="ORF">FOTG_17401</name>
</gene>
<evidence type="ECO:0000256" key="4">
    <source>
        <dbReference type="ARBA" id="ARBA00032829"/>
    </source>
</evidence>
<reference evidence="6" key="2">
    <citation type="submission" date="2012-05" db="EMBL/GenBank/DDBJ databases">
        <title>The Genome Annotation of Fusarium oxysporum Cotton.</title>
        <authorList>
            <consortium name="The Broad Institute Genomics Platform"/>
            <person name="Ma L.-J."/>
            <person name="Corby-Kistler H."/>
            <person name="Broz K."/>
            <person name="Gale L.R."/>
            <person name="Jonkers W."/>
            <person name="O'Donnell K."/>
            <person name="Ploetz R."/>
            <person name="Steinberg C."/>
            <person name="Schwartz D.C."/>
            <person name="VanEtten H."/>
            <person name="Zhou S."/>
            <person name="Young S.K."/>
            <person name="Zeng Q."/>
            <person name="Gargeya S."/>
            <person name="Fitzgerald M."/>
            <person name="Abouelleil A."/>
            <person name="Alvarado L."/>
            <person name="Chapman S.B."/>
            <person name="Gainer-Dewar J."/>
            <person name="Goldberg J."/>
            <person name="Griggs A."/>
            <person name="Gujja S."/>
            <person name="Hansen M."/>
            <person name="Howarth C."/>
            <person name="Imamovic A."/>
            <person name="Ireland A."/>
            <person name="Larimer J."/>
            <person name="McCowan C."/>
            <person name="Murphy C."/>
            <person name="Pearson M."/>
            <person name="Poon T.W."/>
            <person name="Priest M."/>
            <person name="Roberts A."/>
            <person name="Saif S."/>
            <person name="Shea T."/>
            <person name="Sykes S."/>
            <person name="Wortman J."/>
            <person name="Nusbaum C."/>
            <person name="Birren B."/>
        </authorList>
    </citation>
    <scope>NUCLEOTIDE SEQUENCE</scope>
    <source>
        <strain evidence="6">25433</strain>
    </source>
</reference>
<dbReference type="InterPro" id="IPR001375">
    <property type="entry name" value="Peptidase_S9_cat"/>
</dbReference>
<dbReference type="SUPFAM" id="SSF53474">
    <property type="entry name" value="alpha/beta-Hydrolases"/>
    <property type="match status" value="1"/>
</dbReference>
<protein>
    <recommendedName>
        <fullName evidence="4">Dipeptidyl-peptidase V</fullName>
    </recommendedName>
</protein>
<evidence type="ECO:0000256" key="3">
    <source>
        <dbReference type="ARBA" id="ARBA00022801"/>
    </source>
</evidence>
<organism evidence="6">
    <name type="scientific">Fusarium oxysporum f. sp. vasinfectum 25433</name>
    <dbReference type="NCBI Taxonomy" id="1089449"/>
    <lineage>
        <taxon>Eukaryota</taxon>
        <taxon>Fungi</taxon>
        <taxon>Dikarya</taxon>
        <taxon>Ascomycota</taxon>
        <taxon>Pezizomycotina</taxon>
        <taxon>Sordariomycetes</taxon>
        <taxon>Hypocreomycetidae</taxon>
        <taxon>Hypocreales</taxon>
        <taxon>Nectriaceae</taxon>
        <taxon>Fusarium</taxon>
        <taxon>Fusarium oxysporum species complex</taxon>
    </lineage>
</organism>
<dbReference type="PANTHER" id="PTHR42776:SF13">
    <property type="entry name" value="DIPEPTIDYL-PEPTIDASE 5"/>
    <property type="match status" value="1"/>
</dbReference>
<evidence type="ECO:0000256" key="2">
    <source>
        <dbReference type="ARBA" id="ARBA00022729"/>
    </source>
</evidence>